<proteinExistence type="predicted"/>
<accession>A0A3R8R417</accession>
<dbReference type="Proteomes" id="UP000274920">
    <property type="component" value="Unassembled WGS sequence"/>
</dbReference>
<gene>
    <name evidence="1" type="ORF">EBB54_10160</name>
</gene>
<dbReference type="SUPFAM" id="SSF109604">
    <property type="entry name" value="HD-domain/PDEase-like"/>
    <property type="match status" value="1"/>
</dbReference>
<protein>
    <recommendedName>
        <fullName evidence="3">HD domain-containing protein</fullName>
    </recommendedName>
</protein>
<evidence type="ECO:0008006" key="3">
    <source>
        <dbReference type="Google" id="ProtNLM"/>
    </source>
</evidence>
<organism evidence="1 2">
    <name type="scientific">Schaedlerella arabinosiphila</name>
    <dbReference type="NCBI Taxonomy" id="2044587"/>
    <lineage>
        <taxon>Bacteria</taxon>
        <taxon>Bacillati</taxon>
        <taxon>Bacillota</taxon>
        <taxon>Clostridia</taxon>
        <taxon>Lachnospirales</taxon>
        <taxon>Lachnospiraceae</taxon>
        <taxon>Schaedlerella</taxon>
    </lineage>
</organism>
<evidence type="ECO:0000313" key="2">
    <source>
        <dbReference type="Proteomes" id="UP000274920"/>
    </source>
</evidence>
<dbReference type="EMBL" id="RHJS01000002">
    <property type="protein sequence ID" value="RRK31688.1"/>
    <property type="molecule type" value="Genomic_DNA"/>
</dbReference>
<dbReference type="RefSeq" id="WP_125127317.1">
    <property type="nucleotide sequence ID" value="NZ_RHJS01000002.1"/>
</dbReference>
<evidence type="ECO:0000313" key="1">
    <source>
        <dbReference type="EMBL" id="RRK31688.1"/>
    </source>
</evidence>
<sequence>MSNELLKEIRGCMTRFEALTPELLQSMSCDGLTYEELSAHMKQAGLSIEKVVCDPARRLQNAFYADYENGRYFEIYLQRSYLDILLKIAMMNFSEGSGSRLLAKKDWRGFYSRDVPVPMQIFDFQKRYRDIDTDEVFHVWLSIHIRIDYANGLWRDDVLEYVFSYAPAPELPQTETDGRITVYRGMGELSQPPEKAISWTTNPINALWFANRSGRGTKLLVARVWPEQVVAYLPTFRNENEIIVRPGSITEFFAEDMIPATQDYVPAMLMPATADFMRYSSAAKKLGYPIESPFQYHGLKHIFRVLLLSLLYFYNSGEELTETDKGILIYFSLFHDIGRDSEGEDEFHGDKSVQWLRNKAIWLGGIYLSRKEYRMAELLIAYHCRDDETGIQAIQSISGFSDADKKRTCRLYAIAKDMDGLDRVRFNGLDYRMLRTKYGRCLPLIAGYLLEEPLLEKLCTSGWEESVSALTNRKGEGIHEG</sequence>
<reference evidence="1" key="1">
    <citation type="submission" date="2018-10" db="EMBL/GenBank/DDBJ databases">
        <title>Schaedlerella arabinophila gen. nov. sp. nov., isolated from the mouse intestinal tract and comparative analysis with the genome of the closely related altered Schaedler flora strain ASF502.</title>
        <authorList>
            <person name="Miyake S."/>
            <person name="Soh M."/>
            <person name="Seedorf H."/>
        </authorList>
    </citation>
    <scope>NUCLEOTIDE SEQUENCE [LARGE SCALE GENOMIC DNA]</scope>
    <source>
        <strain evidence="1">DSM 106076</strain>
    </source>
</reference>
<name>A0A3R8R417_9FIRM</name>
<comment type="caution">
    <text evidence="1">The sequence shown here is derived from an EMBL/GenBank/DDBJ whole genome shotgun (WGS) entry which is preliminary data.</text>
</comment>
<keyword evidence="2" id="KW-1185">Reference proteome</keyword>
<dbReference type="AlphaFoldDB" id="A0A3R8R417"/>
<dbReference type="Gene3D" id="1.10.3210.10">
    <property type="entry name" value="Hypothetical protein af1432"/>
    <property type="match status" value="1"/>
</dbReference>